<reference evidence="13 14" key="1">
    <citation type="submission" date="2018-04" db="EMBL/GenBank/DDBJ databases">
        <title>Subsurface microbial communities from deep shales in Ohio and West Virginia, USA.</title>
        <authorList>
            <person name="Wrighton K."/>
        </authorList>
    </citation>
    <scope>NUCLEOTIDE SEQUENCE [LARGE SCALE GENOMIC DNA]</scope>
    <source>
        <strain evidence="13 14">WC1</strain>
    </source>
</reference>
<dbReference type="InterPro" id="IPR000160">
    <property type="entry name" value="GGDEF_dom"/>
</dbReference>
<dbReference type="InterPro" id="IPR052117">
    <property type="entry name" value="Cas10/Csm1_subtype-III-A"/>
</dbReference>
<keyword evidence="10" id="KW-0051">Antiviral defense</keyword>
<evidence type="ECO:0000256" key="11">
    <source>
        <dbReference type="ARBA" id="ARBA00032922"/>
    </source>
</evidence>
<dbReference type="AlphaFoldDB" id="A0A2T5RH06"/>
<dbReference type="InterPro" id="IPR054767">
    <property type="entry name" value="Cas10-Cmr2_palm2"/>
</dbReference>
<evidence type="ECO:0000256" key="2">
    <source>
        <dbReference type="ARBA" id="ARBA00014333"/>
    </source>
</evidence>
<sequence>MEVRKINNHKEKILTLSSLLHDSAKLLVEDKDKAFDYQKRILDLLDSIDNETSKEVHQVLSDLFSSQEKDENSLAYFIEEAHQLIGLDLDSDYTYKPLKNIFSNIDIGKADINSEKYYLPSKINAANSFPVDKKEIRDEDLSKAASSFKTELMKILKSKDSDHWADNLYSLIEKYGWSYPERKGSKDTLVDHVHLVTSISIILYKNSNQEEENEKSFKLIGGDLSGIQSYIYDIAKINSGGVSKRLRARSFFVSILGEAILHQLLYKLELPQAAKIISAGGKFYLLAPNTKETEELLVNTSKMINNWFYDKFQSELYFNFASVDFKGKKFSDFGVVYEVINERLEKNKNHKFKEFLEDNQSFQLDSQYGANADLCESCNKLWTKEDSDLCHFCEQDLNIGKNLTSANYIAYKFNGSSTNYDIKLFDESPIYISLLEDKITEEKYDLLVNIKDDNISPAVPEILGTYSSYIPTFTDRGEKFELCKQCGDEECTERKNYFEDFPYLFSCLAASSVSEREEGLQALGVLKADVDMLGSIFSIGLGSKEINFSEIVSLSRMVDYYFSKVLPENFAKAKEVTYSNCSAKLDKNYIVYAGGDDLLILGPWDNLLLTSFYINDSFRDYTANNDNVTISAGLSLVKPKYPIAMSAQMATNEEERAKESGRNAFSVFGESQKWDKWLRVLPLANLLDESIQEDYFSMSFVRRLNRYAGQEKRYQENNDTKERKWIGMFQYDLGRNFYDNKKFNRDKKMQKALDDLVDLFLEEKDGMRGVENFKLPYHWSLYRNR</sequence>
<dbReference type="Pfam" id="PF18211">
    <property type="entry name" value="Csm1_B"/>
    <property type="match status" value="1"/>
</dbReference>
<evidence type="ECO:0000256" key="1">
    <source>
        <dbReference type="ARBA" id="ARBA00005700"/>
    </source>
</evidence>
<evidence type="ECO:0000256" key="5">
    <source>
        <dbReference type="ARBA" id="ARBA00022741"/>
    </source>
</evidence>
<evidence type="ECO:0000259" key="12">
    <source>
        <dbReference type="PROSITE" id="PS50887"/>
    </source>
</evidence>
<dbReference type="Proteomes" id="UP000244089">
    <property type="component" value="Unassembled WGS sequence"/>
</dbReference>
<evidence type="ECO:0000313" key="14">
    <source>
        <dbReference type="Proteomes" id="UP000244089"/>
    </source>
</evidence>
<dbReference type="PANTHER" id="PTHR36528:SF1">
    <property type="entry name" value="CRISPR SYSTEM SINGLE-STRAND-SPECIFIC DEOXYRIBONUCLEASE CAS10_CSM1 (SUBTYPE III-A)"/>
    <property type="match status" value="1"/>
</dbReference>
<keyword evidence="6" id="KW-0255">Endonuclease</keyword>
<dbReference type="PANTHER" id="PTHR36528">
    <property type="entry name" value="CRISPR SYSTEM SINGLE-STRAND-SPECIFIC DEOXYRIBONUCLEASE CAS10/CSM1 (SUBTYPE III-A)"/>
    <property type="match status" value="1"/>
</dbReference>
<evidence type="ECO:0000256" key="10">
    <source>
        <dbReference type="ARBA" id="ARBA00023118"/>
    </source>
</evidence>
<dbReference type="Gene3D" id="3.30.70.270">
    <property type="match status" value="1"/>
</dbReference>
<evidence type="ECO:0000256" key="3">
    <source>
        <dbReference type="ARBA" id="ARBA00022679"/>
    </source>
</evidence>
<evidence type="ECO:0000256" key="4">
    <source>
        <dbReference type="ARBA" id="ARBA00022722"/>
    </source>
</evidence>
<name>A0A2T5RH06_9FIRM</name>
<dbReference type="PROSITE" id="PS50887">
    <property type="entry name" value="GGDEF"/>
    <property type="match status" value="1"/>
</dbReference>
<accession>A0A2T5RH06</accession>
<feature type="domain" description="GGDEF" evidence="12">
    <location>
        <begin position="521"/>
        <end position="670"/>
    </location>
</feature>
<keyword evidence="7" id="KW-0378">Hydrolase</keyword>
<organism evidence="13 14">
    <name type="scientific">Halanaerobium saccharolyticum</name>
    <dbReference type="NCBI Taxonomy" id="43595"/>
    <lineage>
        <taxon>Bacteria</taxon>
        <taxon>Bacillati</taxon>
        <taxon>Bacillota</taxon>
        <taxon>Clostridia</taxon>
        <taxon>Halanaerobiales</taxon>
        <taxon>Halanaerobiaceae</taxon>
        <taxon>Halanaerobium</taxon>
    </lineage>
</organism>
<dbReference type="EMBL" id="QAXS01000032">
    <property type="protein sequence ID" value="PTV94466.1"/>
    <property type="molecule type" value="Genomic_DNA"/>
</dbReference>
<keyword evidence="3" id="KW-0808">Transferase</keyword>
<keyword evidence="9" id="KW-0067">ATP-binding</keyword>
<evidence type="ECO:0000256" key="6">
    <source>
        <dbReference type="ARBA" id="ARBA00022759"/>
    </source>
</evidence>
<dbReference type="GO" id="GO:0016740">
    <property type="term" value="F:transferase activity"/>
    <property type="evidence" value="ECO:0007669"/>
    <property type="project" value="UniProtKB-KW"/>
</dbReference>
<dbReference type="InterPro" id="IPR041062">
    <property type="entry name" value="Csm1_B"/>
</dbReference>
<keyword evidence="4" id="KW-0540">Nuclease</keyword>
<comment type="caution">
    <text evidence="13">The sequence shown here is derived from an EMBL/GenBank/DDBJ whole genome shotgun (WGS) entry which is preliminary data.</text>
</comment>
<evidence type="ECO:0000256" key="9">
    <source>
        <dbReference type="ARBA" id="ARBA00022840"/>
    </source>
</evidence>
<dbReference type="GO" id="GO:0005524">
    <property type="term" value="F:ATP binding"/>
    <property type="evidence" value="ECO:0007669"/>
    <property type="project" value="UniProtKB-KW"/>
</dbReference>
<dbReference type="InterPro" id="IPR013408">
    <property type="entry name" value="Cas10/Csm1"/>
</dbReference>
<evidence type="ECO:0000256" key="8">
    <source>
        <dbReference type="ARBA" id="ARBA00022839"/>
    </source>
</evidence>
<comment type="similarity">
    <text evidence="1">Belongs to the CRISPR-associated Cas10/Csm1 family.</text>
</comment>
<dbReference type="OrthoDB" id="9768769at2"/>
<evidence type="ECO:0000256" key="7">
    <source>
        <dbReference type="ARBA" id="ARBA00022801"/>
    </source>
</evidence>
<dbReference type="GO" id="GO:0004527">
    <property type="term" value="F:exonuclease activity"/>
    <property type="evidence" value="ECO:0007669"/>
    <property type="project" value="UniProtKB-KW"/>
</dbReference>
<dbReference type="Pfam" id="PF22335">
    <property type="entry name" value="Cas10-Cmr2_palm2"/>
    <property type="match status" value="1"/>
</dbReference>
<gene>
    <name evidence="13" type="ORF">C8C76_13240</name>
</gene>
<dbReference type="NCBIfam" id="TIGR02578">
    <property type="entry name" value="cas_TM1811_Csm1"/>
    <property type="match status" value="1"/>
</dbReference>
<dbReference type="GO" id="GO:0051607">
    <property type="term" value="P:defense response to virus"/>
    <property type="evidence" value="ECO:0007669"/>
    <property type="project" value="UniProtKB-KW"/>
</dbReference>
<keyword evidence="8" id="KW-0269">Exonuclease</keyword>
<evidence type="ECO:0000313" key="13">
    <source>
        <dbReference type="EMBL" id="PTV94466.1"/>
    </source>
</evidence>
<dbReference type="GO" id="GO:0004519">
    <property type="term" value="F:endonuclease activity"/>
    <property type="evidence" value="ECO:0007669"/>
    <property type="project" value="UniProtKB-KW"/>
</dbReference>
<dbReference type="InterPro" id="IPR043128">
    <property type="entry name" value="Rev_trsase/Diguanyl_cyclase"/>
</dbReference>
<keyword evidence="5" id="KW-0547">Nucleotide-binding</keyword>
<proteinExistence type="inferred from homology"/>
<protein>
    <recommendedName>
        <fullName evidence="2">CRISPR system single-strand-specific deoxyribonuclease Cas10/Csm1 (subtype III-A)</fullName>
    </recommendedName>
    <alternativeName>
        <fullName evidence="11">Cyclic oligoadenylate synthase</fullName>
    </alternativeName>
</protein>